<dbReference type="WBParaSite" id="nRc.2.0.1.t08177-RA">
    <property type="protein sequence ID" value="nRc.2.0.1.t08177-RA"/>
    <property type="gene ID" value="nRc.2.0.1.g08177"/>
</dbReference>
<keyword evidence="2 6" id="KW-0328">Glycosyltransferase</keyword>
<feature type="domain" description="PARP catalytic" evidence="7">
    <location>
        <begin position="1"/>
        <end position="144"/>
    </location>
</feature>
<keyword evidence="3 6" id="KW-0808">Transferase</keyword>
<dbReference type="EC" id="2.4.2.-" evidence="6"/>
<dbReference type="Proteomes" id="UP000887565">
    <property type="component" value="Unplaced"/>
</dbReference>
<evidence type="ECO:0000256" key="1">
    <source>
        <dbReference type="ARBA" id="ARBA00004123"/>
    </source>
</evidence>
<reference evidence="9" key="1">
    <citation type="submission" date="2022-11" db="UniProtKB">
        <authorList>
            <consortium name="WormBaseParasite"/>
        </authorList>
    </citation>
    <scope>IDENTIFICATION</scope>
</reference>
<dbReference type="PROSITE" id="PS51059">
    <property type="entry name" value="PARP_CATALYTIC"/>
    <property type="match status" value="1"/>
</dbReference>
<proteinExistence type="predicted"/>
<dbReference type="GO" id="GO:0010629">
    <property type="term" value="P:negative regulation of gene expression"/>
    <property type="evidence" value="ECO:0007669"/>
    <property type="project" value="TreeGrafter"/>
</dbReference>
<comment type="subcellular location">
    <subcellularLocation>
        <location evidence="1">Nucleus</location>
    </subcellularLocation>
</comment>
<dbReference type="InterPro" id="IPR052056">
    <property type="entry name" value="Mono-ARTD/PARP"/>
</dbReference>
<dbReference type="Gene3D" id="3.90.228.10">
    <property type="match status" value="1"/>
</dbReference>
<dbReference type="GO" id="GO:0003950">
    <property type="term" value="F:NAD+ poly-ADP-ribosyltransferase activity"/>
    <property type="evidence" value="ECO:0007669"/>
    <property type="project" value="UniProtKB-UniRule"/>
</dbReference>
<dbReference type="AlphaFoldDB" id="A0A915I217"/>
<evidence type="ECO:0000256" key="4">
    <source>
        <dbReference type="ARBA" id="ARBA00023027"/>
    </source>
</evidence>
<dbReference type="SUPFAM" id="SSF56399">
    <property type="entry name" value="ADP-ribosylation"/>
    <property type="match status" value="1"/>
</dbReference>
<evidence type="ECO:0000256" key="5">
    <source>
        <dbReference type="ARBA" id="ARBA00023242"/>
    </source>
</evidence>
<evidence type="ECO:0000256" key="6">
    <source>
        <dbReference type="RuleBase" id="RU362114"/>
    </source>
</evidence>
<dbReference type="GO" id="GO:0005634">
    <property type="term" value="C:nucleus"/>
    <property type="evidence" value="ECO:0007669"/>
    <property type="project" value="UniProtKB-SubCell"/>
</dbReference>
<dbReference type="GO" id="GO:0005737">
    <property type="term" value="C:cytoplasm"/>
    <property type="evidence" value="ECO:0007669"/>
    <property type="project" value="TreeGrafter"/>
</dbReference>
<evidence type="ECO:0000256" key="3">
    <source>
        <dbReference type="ARBA" id="ARBA00022679"/>
    </source>
</evidence>
<evidence type="ECO:0000313" key="9">
    <source>
        <dbReference type="WBParaSite" id="nRc.2.0.1.t08177-RA"/>
    </source>
</evidence>
<accession>A0A915I217</accession>
<sequence>IERVENPTRFKQYVLAKREVEKVVAANLPSERFLFHGTAPDRVTSICDGCFDRSMSGVNGVTYGQGSYFHKDFSYSIRYGKTVFYCNVLTGNYCLGDQNMKTAPEYDPTKKIRYDSTVDKAKNPSIFVVYSDNHAYPSYLITCA</sequence>
<keyword evidence="4 6" id="KW-0520">NAD</keyword>
<organism evidence="8 9">
    <name type="scientific">Romanomermis culicivorax</name>
    <name type="common">Nematode worm</name>
    <dbReference type="NCBI Taxonomy" id="13658"/>
    <lineage>
        <taxon>Eukaryota</taxon>
        <taxon>Metazoa</taxon>
        <taxon>Ecdysozoa</taxon>
        <taxon>Nematoda</taxon>
        <taxon>Enoplea</taxon>
        <taxon>Dorylaimia</taxon>
        <taxon>Mermithida</taxon>
        <taxon>Mermithoidea</taxon>
        <taxon>Mermithidae</taxon>
        <taxon>Romanomermis</taxon>
    </lineage>
</organism>
<evidence type="ECO:0000259" key="7">
    <source>
        <dbReference type="PROSITE" id="PS51059"/>
    </source>
</evidence>
<evidence type="ECO:0000256" key="2">
    <source>
        <dbReference type="ARBA" id="ARBA00022676"/>
    </source>
</evidence>
<dbReference type="InterPro" id="IPR012317">
    <property type="entry name" value="Poly(ADP-ribose)pol_cat_dom"/>
</dbReference>
<dbReference type="GO" id="GO:0003714">
    <property type="term" value="F:transcription corepressor activity"/>
    <property type="evidence" value="ECO:0007669"/>
    <property type="project" value="TreeGrafter"/>
</dbReference>
<dbReference type="PANTHER" id="PTHR14453:SF67">
    <property type="entry name" value="POLY [ADP-RIBOSE] POLYMERASE"/>
    <property type="match status" value="1"/>
</dbReference>
<evidence type="ECO:0000313" key="8">
    <source>
        <dbReference type="Proteomes" id="UP000887565"/>
    </source>
</evidence>
<dbReference type="PANTHER" id="PTHR14453">
    <property type="entry name" value="PARP/ZINC FINGER CCCH TYPE DOMAIN CONTAINING PROTEIN"/>
    <property type="match status" value="1"/>
</dbReference>
<keyword evidence="5" id="KW-0539">Nucleus</keyword>
<dbReference type="Pfam" id="PF00644">
    <property type="entry name" value="PARP"/>
    <property type="match status" value="1"/>
</dbReference>
<keyword evidence="8" id="KW-1185">Reference proteome</keyword>
<name>A0A915I217_ROMCU</name>
<dbReference type="OMA" id="IQYSAND"/>
<protein>
    <recommendedName>
        <fullName evidence="6">Poly [ADP-ribose] polymerase</fullName>
        <shortName evidence="6">PARP</shortName>
        <ecNumber evidence="6">2.4.2.-</ecNumber>
    </recommendedName>
</protein>